<accession>A0ABN3UW10</accession>
<evidence type="ECO:0000313" key="7">
    <source>
        <dbReference type="EMBL" id="GAA2738860.1"/>
    </source>
</evidence>
<feature type="transmembrane region" description="Helical" evidence="5">
    <location>
        <begin position="102"/>
        <end position="120"/>
    </location>
</feature>
<feature type="region of interest" description="Disordered" evidence="4">
    <location>
        <begin position="342"/>
        <end position="374"/>
    </location>
</feature>
<protein>
    <recommendedName>
        <fullName evidence="6">Signal transduction histidine kinase subgroup 3 dimerisation and phosphoacceptor domain-containing protein</fullName>
    </recommendedName>
</protein>
<feature type="domain" description="Signal transduction histidine kinase subgroup 3 dimerisation and phosphoacceptor" evidence="6">
    <location>
        <begin position="209"/>
        <end position="275"/>
    </location>
</feature>
<evidence type="ECO:0000256" key="4">
    <source>
        <dbReference type="SAM" id="MobiDB-lite"/>
    </source>
</evidence>
<dbReference type="Gene3D" id="1.20.5.1930">
    <property type="match status" value="1"/>
</dbReference>
<keyword evidence="2" id="KW-0418">Kinase</keyword>
<feature type="transmembrane region" description="Helical" evidence="5">
    <location>
        <begin position="127"/>
        <end position="156"/>
    </location>
</feature>
<dbReference type="EMBL" id="BAAARN010000004">
    <property type="protein sequence ID" value="GAA2738860.1"/>
    <property type="molecule type" value="Genomic_DNA"/>
</dbReference>
<evidence type="ECO:0000256" key="3">
    <source>
        <dbReference type="ARBA" id="ARBA00023012"/>
    </source>
</evidence>
<reference evidence="7 8" key="1">
    <citation type="journal article" date="2019" name="Int. J. Syst. Evol. Microbiol.">
        <title>The Global Catalogue of Microorganisms (GCM) 10K type strain sequencing project: providing services to taxonomists for standard genome sequencing and annotation.</title>
        <authorList>
            <consortium name="The Broad Institute Genomics Platform"/>
            <consortium name="The Broad Institute Genome Sequencing Center for Infectious Disease"/>
            <person name="Wu L."/>
            <person name="Ma J."/>
        </authorList>
    </citation>
    <scope>NUCLEOTIDE SEQUENCE [LARGE SCALE GENOMIC DNA]</scope>
    <source>
        <strain evidence="7 8">JCM 16378</strain>
    </source>
</reference>
<keyword evidence="5" id="KW-0812">Transmembrane</keyword>
<gene>
    <name evidence="7" type="ORF">GCM10009867_32150</name>
</gene>
<evidence type="ECO:0000256" key="5">
    <source>
        <dbReference type="SAM" id="Phobius"/>
    </source>
</evidence>
<feature type="transmembrane region" description="Helical" evidence="5">
    <location>
        <begin position="30"/>
        <end position="51"/>
    </location>
</feature>
<proteinExistence type="predicted"/>
<dbReference type="RefSeq" id="WP_344195260.1">
    <property type="nucleotide sequence ID" value="NZ_BAAARN010000004.1"/>
</dbReference>
<comment type="caution">
    <text evidence="7">The sequence shown here is derived from an EMBL/GenBank/DDBJ whole genome shotgun (WGS) entry which is preliminary data.</text>
</comment>
<feature type="transmembrane region" description="Helical" evidence="5">
    <location>
        <begin position="63"/>
        <end position="82"/>
    </location>
</feature>
<feature type="compositionally biased region" description="Gly residues" evidence="4">
    <location>
        <begin position="419"/>
        <end position="435"/>
    </location>
</feature>
<dbReference type="InterPro" id="IPR036890">
    <property type="entry name" value="HATPase_C_sf"/>
</dbReference>
<keyword evidence="5" id="KW-0472">Membrane</keyword>
<dbReference type="InterPro" id="IPR050482">
    <property type="entry name" value="Sensor_HK_TwoCompSys"/>
</dbReference>
<dbReference type="Pfam" id="PF07730">
    <property type="entry name" value="HisKA_3"/>
    <property type="match status" value="1"/>
</dbReference>
<dbReference type="Proteomes" id="UP001501326">
    <property type="component" value="Unassembled WGS sequence"/>
</dbReference>
<organism evidence="7 8">
    <name type="scientific">Pedococcus aerophilus</name>
    <dbReference type="NCBI Taxonomy" id="436356"/>
    <lineage>
        <taxon>Bacteria</taxon>
        <taxon>Bacillati</taxon>
        <taxon>Actinomycetota</taxon>
        <taxon>Actinomycetes</taxon>
        <taxon>Micrococcales</taxon>
        <taxon>Intrasporangiaceae</taxon>
        <taxon>Pedococcus</taxon>
    </lineage>
</organism>
<sequence>MSAPGPRDAFAEPRPRLLDSEPDAGWSGRLFGLVFAGIWLVFLSDAFSAAWRHRLELRGDAALVVLVLFVALYIAHFAHLRGSVWGESTPAPHRWFVTRTGVAGWLGLAVLAGLSTITVGQEGASTWVFLAVSGLWTFRLRLGLVLGVALVLLYEFLTFHVDGWSHDASISMSMVLAMAAVTGGMIASQRQRALAEARQENARLAIQEERNRMARDVHDILGHSLTVITVKAELAARLLEVSPERARTEVADLERLARDALADVRQAVAGFREMSLPAELARARSSLSAAGIEADLPTAADAVPTDLRELCAWTLREGVTNVIRHSGATTCRVTLDEGGITVADDGPVHRGDPGNGGHGGDAGRSDVTSHPQAGTGLIGLRERAQAAGAQLRTVVLDPHGFELSVRTVPSVPRPVSGGPVSGGPASGGPVSGGPAAGERVEA</sequence>
<feature type="compositionally biased region" description="Gly residues" evidence="4">
    <location>
        <begin position="353"/>
        <end position="362"/>
    </location>
</feature>
<dbReference type="PANTHER" id="PTHR24421:SF63">
    <property type="entry name" value="SENSOR HISTIDINE KINASE DESK"/>
    <property type="match status" value="1"/>
</dbReference>
<dbReference type="Gene3D" id="3.30.565.10">
    <property type="entry name" value="Histidine kinase-like ATPase, C-terminal domain"/>
    <property type="match status" value="1"/>
</dbReference>
<evidence type="ECO:0000313" key="8">
    <source>
        <dbReference type="Proteomes" id="UP001501326"/>
    </source>
</evidence>
<dbReference type="PANTHER" id="PTHR24421">
    <property type="entry name" value="NITRATE/NITRITE SENSOR PROTEIN NARX-RELATED"/>
    <property type="match status" value="1"/>
</dbReference>
<evidence type="ECO:0000256" key="1">
    <source>
        <dbReference type="ARBA" id="ARBA00022679"/>
    </source>
</evidence>
<evidence type="ECO:0000259" key="6">
    <source>
        <dbReference type="Pfam" id="PF07730"/>
    </source>
</evidence>
<dbReference type="CDD" id="cd16917">
    <property type="entry name" value="HATPase_UhpB-NarQ-NarX-like"/>
    <property type="match status" value="1"/>
</dbReference>
<dbReference type="InterPro" id="IPR011712">
    <property type="entry name" value="Sig_transdc_His_kin_sub3_dim/P"/>
</dbReference>
<feature type="region of interest" description="Disordered" evidence="4">
    <location>
        <begin position="407"/>
        <end position="442"/>
    </location>
</feature>
<evidence type="ECO:0000256" key="2">
    <source>
        <dbReference type="ARBA" id="ARBA00022777"/>
    </source>
</evidence>
<keyword evidence="8" id="KW-1185">Reference proteome</keyword>
<keyword evidence="3" id="KW-0902">Two-component regulatory system</keyword>
<keyword evidence="5" id="KW-1133">Transmembrane helix</keyword>
<keyword evidence="1" id="KW-0808">Transferase</keyword>
<name>A0ABN3UW10_9MICO</name>
<feature type="compositionally biased region" description="Low complexity" evidence="4">
    <location>
        <begin position="408"/>
        <end position="418"/>
    </location>
</feature>
<feature type="transmembrane region" description="Helical" evidence="5">
    <location>
        <begin position="168"/>
        <end position="188"/>
    </location>
</feature>